<name>A0A0R2CG23_9LACO</name>
<protein>
    <recommendedName>
        <fullName evidence="3">Phosphoglycerate mutase</fullName>
    </recommendedName>
</protein>
<evidence type="ECO:0000313" key="2">
    <source>
        <dbReference type="Proteomes" id="UP000051789"/>
    </source>
</evidence>
<dbReference type="Pfam" id="PF00300">
    <property type="entry name" value="His_Phos_1"/>
    <property type="match status" value="1"/>
</dbReference>
<dbReference type="Gene3D" id="3.40.50.1240">
    <property type="entry name" value="Phosphoglycerate mutase-like"/>
    <property type="match status" value="1"/>
</dbReference>
<dbReference type="RefSeq" id="WP_054750082.1">
    <property type="nucleotide sequence ID" value="NZ_AYZK01000002.1"/>
</dbReference>
<sequence>MGIIAQRAAATHQDNVLLVSHGAVIWLWLASLGMPMDSAAIGNAAVAHVSYTQGAFRLRSYNDRRFVLAGAERWDNAIMG</sequence>
<accession>A0A0R2CG23</accession>
<proteinExistence type="predicted"/>
<dbReference type="Proteomes" id="UP000051789">
    <property type="component" value="Unassembled WGS sequence"/>
</dbReference>
<reference evidence="1 2" key="1">
    <citation type="journal article" date="2015" name="Genome Announc.">
        <title>Expanding the biotechnology potential of lactobacilli through comparative genomics of 213 strains and associated genera.</title>
        <authorList>
            <person name="Sun Z."/>
            <person name="Harris H.M."/>
            <person name="McCann A."/>
            <person name="Guo C."/>
            <person name="Argimon S."/>
            <person name="Zhang W."/>
            <person name="Yang X."/>
            <person name="Jeffery I.B."/>
            <person name="Cooney J.C."/>
            <person name="Kagawa T.F."/>
            <person name="Liu W."/>
            <person name="Song Y."/>
            <person name="Salvetti E."/>
            <person name="Wrobel A."/>
            <person name="Rasinkangas P."/>
            <person name="Parkhill J."/>
            <person name="Rea M.C."/>
            <person name="O'Sullivan O."/>
            <person name="Ritari J."/>
            <person name="Douillard F.P."/>
            <person name="Paul Ross R."/>
            <person name="Yang R."/>
            <person name="Briner A.E."/>
            <person name="Felis G.E."/>
            <person name="de Vos W.M."/>
            <person name="Barrangou R."/>
            <person name="Klaenhammer T.R."/>
            <person name="Caufield P.W."/>
            <person name="Cui Y."/>
            <person name="Zhang H."/>
            <person name="O'Toole P.W."/>
        </authorList>
    </citation>
    <scope>NUCLEOTIDE SEQUENCE [LARGE SCALE GENOMIC DNA]</scope>
    <source>
        <strain evidence="1 2">DSM 22698</strain>
    </source>
</reference>
<evidence type="ECO:0008006" key="3">
    <source>
        <dbReference type="Google" id="ProtNLM"/>
    </source>
</evidence>
<dbReference type="EMBL" id="AYZK01000002">
    <property type="protein sequence ID" value="KRM87401.1"/>
    <property type="molecule type" value="Genomic_DNA"/>
</dbReference>
<dbReference type="OrthoDB" id="9782128at2"/>
<dbReference type="InterPro" id="IPR029033">
    <property type="entry name" value="His_PPase_superfam"/>
</dbReference>
<evidence type="ECO:0000313" key="1">
    <source>
        <dbReference type="EMBL" id="KRM87401.1"/>
    </source>
</evidence>
<organism evidence="1 2">
    <name type="scientific">Lacticaseibacillus thailandensis DSM 22698 = JCM 13996</name>
    <dbReference type="NCBI Taxonomy" id="1423810"/>
    <lineage>
        <taxon>Bacteria</taxon>
        <taxon>Bacillati</taxon>
        <taxon>Bacillota</taxon>
        <taxon>Bacilli</taxon>
        <taxon>Lactobacillales</taxon>
        <taxon>Lactobacillaceae</taxon>
        <taxon>Lacticaseibacillus</taxon>
    </lineage>
</organism>
<dbReference type="InterPro" id="IPR013078">
    <property type="entry name" value="His_Pase_superF_clade-1"/>
</dbReference>
<keyword evidence="2" id="KW-1185">Reference proteome</keyword>
<dbReference type="PATRIC" id="fig|1423810.4.peg.930"/>
<gene>
    <name evidence="1" type="ORF">FD19_GL000903</name>
</gene>
<dbReference type="SUPFAM" id="SSF53254">
    <property type="entry name" value="Phosphoglycerate mutase-like"/>
    <property type="match status" value="1"/>
</dbReference>
<comment type="caution">
    <text evidence="1">The sequence shown here is derived from an EMBL/GenBank/DDBJ whole genome shotgun (WGS) entry which is preliminary data.</text>
</comment>
<dbReference type="AlphaFoldDB" id="A0A0R2CG23"/>